<keyword evidence="2" id="KW-1003">Cell membrane</keyword>
<sequence>MSHTQPVAEPAAPAERPGPYGLVAPFVTTLALGLALTTAGRLALLALFRDRLGSPAEWPTLFAMGLRFDVLLLSYLLLPAWLLACLAPGRWESGLKAALRGYLLVLLGVMTLLECATWPSLTEYGSRPEALFLEYLKHGGQVAALIFSGFWRETLVATVAIFAVLWFAHRQLRRATARPWPHWRTKLVLFPVGLALLLLGARSSFSHRPANLSTAAFSQNHFHNELALNSTYTLLYAVYRRTHETDTAHDYGKLPLARIMELTRRGTTVPAAAYRPLPDGKEATLHRQEPRAVRAGPPPNVVVILLESLGAEYTGWLGGTRLTPNFDRLAGESLAFERLFSTGTRTARGIEAVVAGFFPTPARAVLKLGKAQRNFFTAADLFRREGYSTHFVYGGEANFDEMKAFFVGNGVERVWDQPVLQKPGQAVGVWGIHDEELFLEADALFRRQGDKPFFAVMLSTSNHSPYDYPDGKITPDPAFPAASPENAIKFTDYALGRFFEKARTAPYFQNTIFVVVADHGTRVSGDQLIPLYKFHIPALIYGPPDLVPRQKVRALASQVDLMPTVLGLTGRAWTHPMMGRDLLDPAAGDPADPRRGRALLQYETHFGYWKDEDIVILRPGLAPAQFRVETTEQTGRDRFQLKAETADPALVEEALAHSLLPGHLYGERLYRLE</sequence>
<proteinExistence type="predicted"/>
<dbReference type="SUPFAM" id="SSF53649">
    <property type="entry name" value="Alkaline phosphatase-like"/>
    <property type="match status" value="1"/>
</dbReference>
<dbReference type="PANTHER" id="PTHR47371:SF3">
    <property type="entry name" value="PHOSPHOGLYCEROL TRANSFERASE I"/>
    <property type="match status" value="1"/>
</dbReference>
<dbReference type="AlphaFoldDB" id="A0A1D8ATE4"/>
<dbReference type="InterPro" id="IPR017850">
    <property type="entry name" value="Alkaline_phosphatase_core_sf"/>
</dbReference>
<keyword evidence="5 6" id="KW-0472">Membrane</keyword>
<feature type="domain" description="Sulfatase N-terminal" evidence="7">
    <location>
        <begin position="299"/>
        <end position="570"/>
    </location>
</feature>
<dbReference type="EMBL" id="CP016094">
    <property type="protein sequence ID" value="AOS44130.1"/>
    <property type="molecule type" value="Genomic_DNA"/>
</dbReference>
<dbReference type="PANTHER" id="PTHR47371">
    <property type="entry name" value="LIPOTEICHOIC ACID SYNTHASE"/>
    <property type="match status" value="1"/>
</dbReference>
<organism evidence="8 9">
    <name type="scientific">Lacunisphaera limnophila</name>
    <dbReference type="NCBI Taxonomy" id="1838286"/>
    <lineage>
        <taxon>Bacteria</taxon>
        <taxon>Pseudomonadati</taxon>
        <taxon>Verrucomicrobiota</taxon>
        <taxon>Opitutia</taxon>
        <taxon>Opitutales</taxon>
        <taxon>Opitutaceae</taxon>
        <taxon>Lacunisphaera</taxon>
    </lineage>
</organism>
<keyword evidence="9" id="KW-1185">Reference proteome</keyword>
<evidence type="ECO:0000256" key="6">
    <source>
        <dbReference type="SAM" id="Phobius"/>
    </source>
</evidence>
<name>A0A1D8ATE4_9BACT</name>
<gene>
    <name evidence="8" type="primary">ltaS2_2</name>
    <name evidence="8" type="ORF">Verru16b_01191</name>
</gene>
<dbReference type="KEGG" id="obg:Verru16b_01191"/>
<feature type="transmembrane region" description="Helical" evidence="6">
    <location>
        <begin position="101"/>
        <end position="121"/>
    </location>
</feature>
<dbReference type="InterPro" id="IPR050448">
    <property type="entry name" value="OpgB/LTA_synthase_biosynth"/>
</dbReference>
<evidence type="ECO:0000256" key="1">
    <source>
        <dbReference type="ARBA" id="ARBA00004651"/>
    </source>
</evidence>
<feature type="transmembrane region" description="Helical" evidence="6">
    <location>
        <begin position="68"/>
        <end position="89"/>
    </location>
</feature>
<dbReference type="Gene3D" id="3.30.1120.80">
    <property type="match status" value="1"/>
</dbReference>
<dbReference type="CDD" id="cd16015">
    <property type="entry name" value="LTA_synthase"/>
    <property type="match status" value="1"/>
</dbReference>
<evidence type="ECO:0000256" key="2">
    <source>
        <dbReference type="ARBA" id="ARBA00022475"/>
    </source>
</evidence>
<dbReference type="RefSeq" id="WP_083270139.1">
    <property type="nucleotide sequence ID" value="NZ_CP016094.1"/>
</dbReference>
<evidence type="ECO:0000313" key="8">
    <source>
        <dbReference type="EMBL" id="AOS44130.1"/>
    </source>
</evidence>
<dbReference type="Pfam" id="PF00884">
    <property type="entry name" value="Sulfatase"/>
    <property type="match status" value="1"/>
</dbReference>
<feature type="transmembrane region" description="Helical" evidence="6">
    <location>
        <begin position="187"/>
        <end position="205"/>
    </location>
</feature>
<evidence type="ECO:0000313" key="9">
    <source>
        <dbReference type="Proteomes" id="UP000095228"/>
    </source>
</evidence>
<comment type="subcellular location">
    <subcellularLocation>
        <location evidence="1">Cell membrane</location>
        <topology evidence="1">Multi-pass membrane protein</topology>
    </subcellularLocation>
</comment>
<dbReference type="OrthoDB" id="5901192at2"/>
<dbReference type="GO" id="GO:0005886">
    <property type="term" value="C:plasma membrane"/>
    <property type="evidence" value="ECO:0007669"/>
    <property type="project" value="UniProtKB-SubCell"/>
</dbReference>
<keyword evidence="4 6" id="KW-1133">Transmembrane helix</keyword>
<feature type="transmembrane region" description="Helical" evidence="6">
    <location>
        <begin position="20"/>
        <end position="48"/>
    </location>
</feature>
<feature type="transmembrane region" description="Helical" evidence="6">
    <location>
        <begin position="141"/>
        <end position="167"/>
    </location>
</feature>
<evidence type="ECO:0000256" key="5">
    <source>
        <dbReference type="ARBA" id="ARBA00023136"/>
    </source>
</evidence>
<dbReference type="InterPro" id="IPR000917">
    <property type="entry name" value="Sulfatase_N"/>
</dbReference>
<protein>
    <submittedName>
        <fullName evidence="8">Lipoteichoic acid synthase 2</fullName>
    </submittedName>
</protein>
<accession>A0A1D8ATE4</accession>
<dbReference type="Gene3D" id="3.40.720.10">
    <property type="entry name" value="Alkaline Phosphatase, subunit A"/>
    <property type="match status" value="1"/>
</dbReference>
<dbReference type="STRING" id="1838286.Verru16b_01191"/>
<evidence type="ECO:0000259" key="7">
    <source>
        <dbReference type="Pfam" id="PF00884"/>
    </source>
</evidence>
<keyword evidence="3 6" id="KW-0812">Transmembrane</keyword>
<dbReference type="Proteomes" id="UP000095228">
    <property type="component" value="Chromosome"/>
</dbReference>
<evidence type="ECO:0000256" key="4">
    <source>
        <dbReference type="ARBA" id="ARBA00022989"/>
    </source>
</evidence>
<evidence type="ECO:0000256" key="3">
    <source>
        <dbReference type="ARBA" id="ARBA00022692"/>
    </source>
</evidence>
<reference evidence="8 9" key="1">
    <citation type="submission" date="2016-06" db="EMBL/GenBank/DDBJ databases">
        <title>Three novel species with peptidoglycan cell walls form the new genus Lacunisphaera gen. nov. in the family Opitutaceae of the verrucomicrobial subdivision 4.</title>
        <authorList>
            <person name="Rast P."/>
            <person name="Gloeckner I."/>
            <person name="Jogler M."/>
            <person name="Boedeker C."/>
            <person name="Jeske O."/>
            <person name="Wiegand S."/>
            <person name="Reinhardt R."/>
            <person name="Schumann P."/>
            <person name="Rohde M."/>
            <person name="Spring S."/>
            <person name="Gloeckner F.O."/>
            <person name="Jogler C."/>
        </authorList>
    </citation>
    <scope>NUCLEOTIDE SEQUENCE [LARGE SCALE GENOMIC DNA]</scope>
    <source>
        <strain evidence="8 9">IG16b</strain>
    </source>
</reference>